<organism evidence="2 3">
    <name type="scientific">Eumeta variegata</name>
    <name type="common">Bagworm moth</name>
    <name type="synonym">Eumeta japonica</name>
    <dbReference type="NCBI Taxonomy" id="151549"/>
    <lineage>
        <taxon>Eukaryota</taxon>
        <taxon>Metazoa</taxon>
        <taxon>Ecdysozoa</taxon>
        <taxon>Arthropoda</taxon>
        <taxon>Hexapoda</taxon>
        <taxon>Insecta</taxon>
        <taxon>Pterygota</taxon>
        <taxon>Neoptera</taxon>
        <taxon>Endopterygota</taxon>
        <taxon>Lepidoptera</taxon>
        <taxon>Glossata</taxon>
        <taxon>Ditrysia</taxon>
        <taxon>Tineoidea</taxon>
        <taxon>Psychidae</taxon>
        <taxon>Oiketicinae</taxon>
        <taxon>Eumeta</taxon>
    </lineage>
</organism>
<feature type="region of interest" description="Disordered" evidence="1">
    <location>
        <begin position="1"/>
        <end position="26"/>
    </location>
</feature>
<reference evidence="2 3" key="1">
    <citation type="journal article" date="2019" name="Commun. Biol.">
        <title>The bagworm genome reveals a unique fibroin gene that provides high tensile strength.</title>
        <authorList>
            <person name="Kono N."/>
            <person name="Nakamura H."/>
            <person name="Ohtoshi R."/>
            <person name="Tomita M."/>
            <person name="Numata K."/>
            <person name="Arakawa K."/>
        </authorList>
    </citation>
    <scope>NUCLEOTIDE SEQUENCE [LARGE SCALE GENOMIC DNA]</scope>
</reference>
<proteinExistence type="predicted"/>
<dbReference type="AlphaFoldDB" id="A0A4C1WFK5"/>
<gene>
    <name evidence="2" type="ORF">EVAR_42819_1</name>
</gene>
<dbReference type="EMBL" id="BGZK01000559">
    <property type="protein sequence ID" value="GBP50138.1"/>
    <property type="molecule type" value="Genomic_DNA"/>
</dbReference>
<dbReference type="Proteomes" id="UP000299102">
    <property type="component" value="Unassembled WGS sequence"/>
</dbReference>
<accession>A0A4C1WFK5</accession>
<evidence type="ECO:0000313" key="3">
    <source>
        <dbReference type="Proteomes" id="UP000299102"/>
    </source>
</evidence>
<sequence>MRPISTRSYRSFTAHGTSSGLHHPDESYSVHKTTPDFRLWIAKIAIHKCYIRSRLTYAAPARYALCSELQCQRLQTQQNIVLRMIAEAGWYLKNDVIARDLKVETLEELVRCWRGVPSIAQMQAPTPHYRT</sequence>
<feature type="compositionally biased region" description="Polar residues" evidence="1">
    <location>
        <begin position="1"/>
        <end position="20"/>
    </location>
</feature>
<evidence type="ECO:0000313" key="2">
    <source>
        <dbReference type="EMBL" id="GBP50138.1"/>
    </source>
</evidence>
<comment type="caution">
    <text evidence="2">The sequence shown here is derived from an EMBL/GenBank/DDBJ whole genome shotgun (WGS) entry which is preliminary data.</text>
</comment>
<evidence type="ECO:0000256" key="1">
    <source>
        <dbReference type="SAM" id="MobiDB-lite"/>
    </source>
</evidence>
<name>A0A4C1WFK5_EUMVA</name>
<dbReference type="OrthoDB" id="412981at2759"/>
<keyword evidence="3" id="KW-1185">Reference proteome</keyword>
<protein>
    <submittedName>
        <fullName evidence="2">Uncharacterized protein</fullName>
    </submittedName>
</protein>